<dbReference type="FunFam" id="1.10.10.10:FF:000018">
    <property type="entry name" value="DNA-binding response regulator ResD"/>
    <property type="match status" value="1"/>
</dbReference>
<feature type="modified residue" description="4-aspartylphosphate" evidence="8">
    <location>
        <position position="52"/>
    </location>
</feature>
<dbReference type="PANTHER" id="PTHR48111">
    <property type="entry name" value="REGULATOR OF RPOS"/>
    <property type="match status" value="1"/>
</dbReference>
<feature type="DNA-binding region" description="OmpR/PhoB-type" evidence="9">
    <location>
        <begin position="132"/>
        <end position="231"/>
    </location>
</feature>
<dbReference type="GO" id="GO:0000976">
    <property type="term" value="F:transcription cis-regulatory region binding"/>
    <property type="evidence" value="ECO:0007669"/>
    <property type="project" value="TreeGrafter"/>
</dbReference>
<evidence type="ECO:0000256" key="9">
    <source>
        <dbReference type="PROSITE-ProRule" id="PRU01091"/>
    </source>
</evidence>
<sequence>MPLILAVDDEANILELLKFNLSKEGFQVISATNGPDAVKIAREKKPDLIILDVMLPEMDGYDVLQKLKADRETAVTPVIILSAKTEEVDKVLGLELGADDYITKPFSPREVVARVKARLRRKSAPPAKQEARKEIRIGSLVIRPEKYEAVLDGKKLELTPKEFELLHLLADNPGRVFTRDILLEKIWGYDHARETRTVDVHIRYLRQKIEKDPAKPKYIETVRSVGYRFRDTS</sequence>
<dbReference type="CDD" id="cd00383">
    <property type="entry name" value="trans_reg_C"/>
    <property type="match status" value="1"/>
</dbReference>
<name>A5D1L4_PELTS</name>
<organism evidence="12 13">
    <name type="scientific">Pelotomaculum thermopropionicum (strain DSM 13744 / JCM 10971 / SI)</name>
    <dbReference type="NCBI Taxonomy" id="370438"/>
    <lineage>
        <taxon>Bacteria</taxon>
        <taxon>Bacillati</taxon>
        <taxon>Bacillota</taxon>
        <taxon>Clostridia</taxon>
        <taxon>Eubacteriales</taxon>
        <taxon>Desulfotomaculaceae</taxon>
        <taxon>Pelotomaculum</taxon>
    </lineage>
</organism>
<dbReference type="FunFam" id="3.40.50.2300:FF:000001">
    <property type="entry name" value="DNA-binding response regulator PhoB"/>
    <property type="match status" value="1"/>
</dbReference>
<evidence type="ECO:0000256" key="5">
    <source>
        <dbReference type="ARBA" id="ARBA00023125"/>
    </source>
</evidence>
<feature type="domain" description="Response regulatory" evidence="10">
    <location>
        <begin position="3"/>
        <end position="119"/>
    </location>
</feature>
<dbReference type="PANTHER" id="PTHR48111:SF40">
    <property type="entry name" value="PHOSPHATE REGULON TRANSCRIPTIONAL REGULATORY PROTEIN PHOB"/>
    <property type="match status" value="1"/>
</dbReference>
<keyword evidence="2 8" id="KW-0597">Phosphoprotein</keyword>
<reference evidence="13" key="1">
    <citation type="journal article" date="2008" name="Genome Res.">
        <title>The genome of Pelotomaculum thermopropionicum reveals niche-associated evolution in anaerobic microbiota.</title>
        <authorList>
            <person name="Kosaka T."/>
            <person name="Kato S."/>
            <person name="Shimoyama T."/>
            <person name="Ishii S."/>
            <person name="Abe T."/>
            <person name="Watanabe K."/>
        </authorList>
    </citation>
    <scope>NUCLEOTIDE SEQUENCE [LARGE SCALE GENOMIC DNA]</scope>
    <source>
        <strain evidence="13">DSM 13744 / JCM 10971 / SI</strain>
    </source>
</reference>
<keyword evidence="3" id="KW-0902">Two-component regulatory system</keyword>
<evidence type="ECO:0000313" key="13">
    <source>
        <dbReference type="Proteomes" id="UP000006556"/>
    </source>
</evidence>
<evidence type="ECO:0000256" key="2">
    <source>
        <dbReference type="ARBA" id="ARBA00022553"/>
    </source>
</evidence>
<feature type="domain" description="OmpR/PhoB-type" evidence="11">
    <location>
        <begin position="132"/>
        <end position="231"/>
    </location>
</feature>
<dbReference type="eggNOG" id="COG0745">
    <property type="taxonomic scope" value="Bacteria"/>
</dbReference>
<dbReference type="InterPro" id="IPR016032">
    <property type="entry name" value="Sig_transdc_resp-reg_C-effctor"/>
</dbReference>
<accession>A5D1L4</accession>
<dbReference type="Pfam" id="PF00486">
    <property type="entry name" value="Trans_reg_C"/>
    <property type="match status" value="1"/>
</dbReference>
<keyword evidence="13" id="KW-1185">Reference proteome</keyword>
<evidence type="ECO:0000256" key="3">
    <source>
        <dbReference type="ARBA" id="ARBA00023012"/>
    </source>
</evidence>
<protein>
    <recommendedName>
        <fullName evidence="1">Stage 0 sporulation protein A homolog</fullName>
    </recommendedName>
</protein>
<dbReference type="InterPro" id="IPR001867">
    <property type="entry name" value="OmpR/PhoB-type_DNA-bd"/>
</dbReference>
<dbReference type="SUPFAM" id="SSF46894">
    <property type="entry name" value="C-terminal effector domain of the bipartite response regulators"/>
    <property type="match status" value="1"/>
</dbReference>
<dbReference type="HOGENOM" id="CLU_000445_30_4_9"/>
<dbReference type="PROSITE" id="PS51755">
    <property type="entry name" value="OMPR_PHOB"/>
    <property type="match status" value="1"/>
</dbReference>
<dbReference type="InterPro" id="IPR039420">
    <property type="entry name" value="WalR-like"/>
</dbReference>
<evidence type="ECO:0000259" key="11">
    <source>
        <dbReference type="PROSITE" id="PS51755"/>
    </source>
</evidence>
<dbReference type="InterPro" id="IPR001789">
    <property type="entry name" value="Sig_transdc_resp-reg_receiver"/>
</dbReference>
<dbReference type="Proteomes" id="UP000006556">
    <property type="component" value="Chromosome"/>
</dbReference>
<dbReference type="GO" id="GO:0032993">
    <property type="term" value="C:protein-DNA complex"/>
    <property type="evidence" value="ECO:0007669"/>
    <property type="project" value="TreeGrafter"/>
</dbReference>
<dbReference type="InterPro" id="IPR036388">
    <property type="entry name" value="WH-like_DNA-bd_sf"/>
</dbReference>
<dbReference type="SUPFAM" id="SSF52172">
    <property type="entry name" value="CheY-like"/>
    <property type="match status" value="1"/>
</dbReference>
<evidence type="ECO:0000313" key="12">
    <source>
        <dbReference type="EMBL" id="BAF59851.1"/>
    </source>
</evidence>
<dbReference type="Pfam" id="PF00072">
    <property type="entry name" value="Response_reg"/>
    <property type="match status" value="1"/>
</dbReference>
<keyword evidence="4" id="KW-0805">Transcription regulation</keyword>
<evidence type="ECO:0000259" key="10">
    <source>
        <dbReference type="PROSITE" id="PS50110"/>
    </source>
</evidence>
<dbReference type="SMART" id="SM00862">
    <property type="entry name" value="Trans_reg_C"/>
    <property type="match status" value="1"/>
</dbReference>
<evidence type="ECO:0000256" key="7">
    <source>
        <dbReference type="ARBA" id="ARBA00024867"/>
    </source>
</evidence>
<dbReference type="AlphaFoldDB" id="A5D1L4"/>
<dbReference type="GO" id="GO:0006355">
    <property type="term" value="P:regulation of DNA-templated transcription"/>
    <property type="evidence" value="ECO:0007669"/>
    <property type="project" value="InterPro"/>
</dbReference>
<dbReference type="Gene3D" id="6.10.250.690">
    <property type="match status" value="1"/>
</dbReference>
<evidence type="ECO:0000256" key="6">
    <source>
        <dbReference type="ARBA" id="ARBA00023163"/>
    </source>
</evidence>
<dbReference type="InterPro" id="IPR011006">
    <property type="entry name" value="CheY-like_superfamily"/>
</dbReference>
<evidence type="ECO:0000256" key="4">
    <source>
        <dbReference type="ARBA" id="ARBA00023015"/>
    </source>
</evidence>
<keyword evidence="5 9" id="KW-0238">DNA-binding</keyword>
<dbReference type="PROSITE" id="PS50110">
    <property type="entry name" value="RESPONSE_REGULATORY"/>
    <property type="match status" value="1"/>
</dbReference>
<keyword evidence="6" id="KW-0804">Transcription</keyword>
<dbReference type="GO" id="GO:0005829">
    <property type="term" value="C:cytosol"/>
    <property type="evidence" value="ECO:0007669"/>
    <property type="project" value="TreeGrafter"/>
</dbReference>
<gene>
    <name evidence="12" type="primary">OmpR</name>
    <name evidence="12" type="ordered locus">PTH_1670</name>
</gene>
<dbReference type="GO" id="GO:0000156">
    <property type="term" value="F:phosphorelay response regulator activity"/>
    <property type="evidence" value="ECO:0007669"/>
    <property type="project" value="TreeGrafter"/>
</dbReference>
<dbReference type="Gene3D" id="1.10.10.10">
    <property type="entry name" value="Winged helix-like DNA-binding domain superfamily/Winged helix DNA-binding domain"/>
    <property type="match status" value="1"/>
</dbReference>
<dbReference type="SMART" id="SM00448">
    <property type="entry name" value="REC"/>
    <property type="match status" value="1"/>
</dbReference>
<proteinExistence type="predicted"/>
<dbReference type="Gene3D" id="3.40.50.2300">
    <property type="match status" value="1"/>
</dbReference>
<evidence type="ECO:0000256" key="8">
    <source>
        <dbReference type="PROSITE-ProRule" id="PRU00169"/>
    </source>
</evidence>
<dbReference type="EMBL" id="AP009389">
    <property type="protein sequence ID" value="BAF59851.1"/>
    <property type="molecule type" value="Genomic_DNA"/>
</dbReference>
<evidence type="ECO:0000256" key="1">
    <source>
        <dbReference type="ARBA" id="ARBA00018672"/>
    </source>
</evidence>
<dbReference type="KEGG" id="pth:PTH_1670"/>
<dbReference type="STRING" id="370438.PTH_1670"/>
<comment type="function">
    <text evidence="7">May play the central regulatory role in sporulation. It may be an element of the effector pathway responsible for the activation of sporulation genes in response to nutritional stress. Spo0A may act in concert with spo0H (a sigma factor) to control the expression of some genes that are critical to the sporulation process.</text>
</comment>